<evidence type="ECO:0000313" key="3">
    <source>
        <dbReference type="Proteomes" id="UP000694257"/>
    </source>
</evidence>
<evidence type="ECO:0000256" key="1">
    <source>
        <dbReference type="SAM" id="MobiDB-lite"/>
    </source>
</evidence>
<name>A0ABX8S041_NOCIO</name>
<reference evidence="2 3" key="1">
    <citation type="submission" date="2021-07" db="EMBL/GenBank/DDBJ databases">
        <title>Whole Genome Sequence of Nocardia Iowensis.</title>
        <authorList>
            <person name="Lamm A."/>
            <person name="Collins-Fairclough A.M."/>
            <person name="Bunk B."/>
            <person name="Sproer C."/>
        </authorList>
    </citation>
    <scope>NUCLEOTIDE SEQUENCE [LARGE SCALE GENOMIC DNA]</scope>
    <source>
        <strain evidence="2 3">NRRL 5646</strain>
    </source>
</reference>
<proteinExistence type="predicted"/>
<feature type="region of interest" description="Disordered" evidence="1">
    <location>
        <begin position="227"/>
        <end position="247"/>
    </location>
</feature>
<dbReference type="Proteomes" id="UP000694257">
    <property type="component" value="Chromosome"/>
</dbReference>
<organism evidence="2 3">
    <name type="scientific">Nocardia iowensis</name>
    <dbReference type="NCBI Taxonomy" id="204891"/>
    <lineage>
        <taxon>Bacteria</taxon>
        <taxon>Bacillati</taxon>
        <taxon>Actinomycetota</taxon>
        <taxon>Actinomycetes</taxon>
        <taxon>Mycobacteriales</taxon>
        <taxon>Nocardiaceae</taxon>
        <taxon>Nocardia</taxon>
    </lineage>
</organism>
<accession>A0ABX8S041</accession>
<dbReference type="EMBL" id="CP078145">
    <property type="protein sequence ID" value="QXN94602.1"/>
    <property type="molecule type" value="Genomic_DNA"/>
</dbReference>
<protein>
    <recommendedName>
        <fullName evidence="4">DUF222 domain-containing protein</fullName>
    </recommendedName>
</protein>
<evidence type="ECO:0008006" key="4">
    <source>
        <dbReference type="Google" id="ProtNLM"/>
    </source>
</evidence>
<feature type="region of interest" description="Disordered" evidence="1">
    <location>
        <begin position="290"/>
        <end position="311"/>
    </location>
</feature>
<keyword evidence="3" id="KW-1185">Reference proteome</keyword>
<gene>
    <name evidence="2" type="ORF">KV110_17045</name>
</gene>
<feature type="region of interest" description="Disordered" evidence="1">
    <location>
        <begin position="86"/>
        <end position="109"/>
    </location>
</feature>
<dbReference type="RefSeq" id="WP_218477221.1">
    <property type="nucleotide sequence ID" value="NZ_BAABJN010000015.1"/>
</dbReference>
<evidence type="ECO:0000313" key="2">
    <source>
        <dbReference type="EMBL" id="QXN94602.1"/>
    </source>
</evidence>
<sequence>MTGPPPALRVRDLPAEQAEILGRIHELASQARYLGRIAQKGYLGAVQENDEFMRLWEVDRDRKLTEARAYGNGIPPSWVEHARQLGHAGQDWTPEQRLPAARTPPRRRTASRVVDDTRQMTEMAAVHAVRAHLLAATTGSPAPDPAAAHQFGRNLEALWTRAARTADAVGIPGRDREEIFTVSDEEFRDRVSDFLRYSPGDLDMVWRRHAAESIAASVRRSLKNLRRANPGNDITTPDPAARQPPDPASLIERAHHALHTLLSEQPDTGADIDAAIIDATLDDTVHPEQTVARAEPGEAADTVFGDCGPDP</sequence>